<dbReference type="Proteomes" id="UP000278962">
    <property type="component" value="Unassembled WGS sequence"/>
</dbReference>
<evidence type="ECO:0000313" key="1">
    <source>
        <dbReference type="EMBL" id="RKQ92390.1"/>
    </source>
</evidence>
<protein>
    <submittedName>
        <fullName evidence="1">Uncharacterized protein</fullName>
    </submittedName>
</protein>
<keyword evidence="2" id="KW-1185">Reference proteome</keyword>
<name>A0A660LEP6_9ACTN</name>
<sequence>MHLATAAVFAGLSWTLPAGWQSLPAPPPLRCPGPSALVAASGATVVMVGATDDVTPRDVARLPPRPAHFRLAGERELECLGQGSALAWREHGRALTAWVRGGDARRGAVEALLDSVVVQRVPPPPPPAGWDTAFSGTADAIRVPPGWSVRALRVQRGVARPRALYRLTSRDARVVLRVREHRRGRPSAAFPAGRAPLVFDARGRAGLSFRGYRISFRVLARAGASARDLDWAQVSARSAGFSWIGRE</sequence>
<dbReference type="AlphaFoldDB" id="A0A660LEP6"/>
<proteinExistence type="predicted"/>
<dbReference type="RefSeq" id="WP_170179007.1">
    <property type="nucleotide sequence ID" value="NZ_RBIL01000001.1"/>
</dbReference>
<dbReference type="EMBL" id="RBIL01000001">
    <property type="protein sequence ID" value="RKQ92390.1"/>
    <property type="molecule type" value="Genomic_DNA"/>
</dbReference>
<gene>
    <name evidence="1" type="ORF">C8N24_2236</name>
</gene>
<accession>A0A660LEP6</accession>
<comment type="caution">
    <text evidence="1">The sequence shown here is derived from an EMBL/GenBank/DDBJ whole genome shotgun (WGS) entry which is preliminary data.</text>
</comment>
<evidence type="ECO:0000313" key="2">
    <source>
        <dbReference type="Proteomes" id="UP000278962"/>
    </source>
</evidence>
<reference evidence="1 2" key="1">
    <citation type="submission" date="2018-10" db="EMBL/GenBank/DDBJ databases">
        <title>Genomic Encyclopedia of Archaeal and Bacterial Type Strains, Phase II (KMG-II): from individual species to whole genera.</title>
        <authorList>
            <person name="Goeker M."/>
        </authorList>
    </citation>
    <scope>NUCLEOTIDE SEQUENCE [LARGE SCALE GENOMIC DNA]</scope>
    <source>
        <strain evidence="1 2">DSM 14954</strain>
    </source>
</reference>
<organism evidence="1 2">
    <name type="scientific">Solirubrobacter pauli</name>
    <dbReference type="NCBI Taxonomy" id="166793"/>
    <lineage>
        <taxon>Bacteria</taxon>
        <taxon>Bacillati</taxon>
        <taxon>Actinomycetota</taxon>
        <taxon>Thermoleophilia</taxon>
        <taxon>Solirubrobacterales</taxon>
        <taxon>Solirubrobacteraceae</taxon>
        <taxon>Solirubrobacter</taxon>
    </lineage>
</organism>